<dbReference type="EMBL" id="JADCUA010000024">
    <property type="protein sequence ID" value="KAH9831818.1"/>
    <property type="molecule type" value="Genomic_DNA"/>
</dbReference>
<reference evidence="2 3" key="1">
    <citation type="journal article" date="2021" name="Environ. Microbiol.">
        <title>Gene family expansions and transcriptome signatures uncover fungal adaptations to wood decay.</title>
        <authorList>
            <person name="Hage H."/>
            <person name="Miyauchi S."/>
            <person name="Viragh M."/>
            <person name="Drula E."/>
            <person name="Min B."/>
            <person name="Chaduli D."/>
            <person name="Navarro D."/>
            <person name="Favel A."/>
            <person name="Norest M."/>
            <person name="Lesage-Meessen L."/>
            <person name="Balint B."/>
            <person name="Merenyi Z."/>
            <person name="de Eugenio L."/>
            <person name="Morin E."/>
            <person name="Martinez A.T."/>
            <person name="Baldrian P."/>
            <person name="Stursova M."/>
            <person name="Martinez M.J."/>
            <person name="Novotny C."/>
            <person name="Magnuson J.K."/>
            <person name="Spatafora J.W."/>
            <person name="Maurice S."/>
            <person name="Pangilinan J."/>
            <person name="Andreopoulos W."/>
            <person name="LaButti K."/>
            <person name="Hundley H."/>
            <person name="Na H."/>
            <person name="Kuo A."/>
            <person name="Barry K."/>
            <person name="Lipzen A."/>
            <person name="Henrissat B."/>
            <person name="Riley R."/>
            <person name="Ahrendt S."/>
            <person name="Nagy L.G."/>
            <person name="Grigoriev I.V."/>
            <person name="Martin F."/>
            <person name="Rosso M.N."/>
        </authorList>
    </citation>
    <scope>NUCLEOTIDE SEQUENCE [LARGE SCALE GENOMIC DNA]</scope>
    <source>
        <strain evidence="2 3">CIRM-BRFM 1785</strain>
    </source>
</reference>
<gene>
    <name evidence="2" type="ORF">C8Q71DRAFT_726678</name>
</gene>
<dbReference type="GeneID" id="72002521"/>
<organism evidence="2 3">
    <name type="scientific">Rhodofomes roseus</name>
    <dbReference type="NCBI Taxonomy" id="34475"/>
    <lineage>
        <taxon>Eukaryota</taxon>
        <taxon>Fungi</taxon>
        <taxon>Dikarya</taxon>
        <taxon>Basidiomycota</taxon>
        <taxon>Agaricomycotina</taxon>
        <taxon>Agaricomycetes</taxon>
        <taxon>Polyporales</taxon>
        <taxon>Rhodofomes</taxon>
    </lineage>
</organism>
<evidence type="ECO:0000313" key="3">
    <source>
        <dbReference type="Proteomes" id="UP000814176"/>
    </source>
</evidence>
<accession>A0ABQ8K4K0</accession>
<sequence length="408" mass="45593">MASQTRPRRDGRSVYHELTPLAFADCGMDEIDFSTEAADAPPEAIAHVSGTEVLDITHSDLQQRERSGIELPAGTPPVMIVFSPPMPFSPRLQSRDALRSYLYMCHVPFRPALHAALVIILGIVPPELRSLSVGGAFRAGLGSAGSEYATPLDTDYVLVRPLSELTLHDVVERLKKLHGLCTVDEGSTLLRLNRSSDAHQTVQAIFSRLLPNMTSMELTTLGPATLRGTDEEPYDEADAHDFISVFHSIICCRIFDSVPRVGDLDHGVLQVHFYPDLGCEDFRLYPHRATFCNDICIKYYSRATERKLSKPEGMTICTRAQRDAKIDMAEPQRPMRPASDYLTLRGQPVDEEPASGEARQKRVRPAKQSDIHMLTTDIDDMQRGLSSNHRVNLVYPQYSFLTFNREAL</sequence>
<comment type="caution">
    <text evidence="2">The sequence shown here is derived from an EMBL/GenBank/DDBJ whole genome shotgun (WGS) entry which is preliminary data.</text>
</comment>
<evidence type="ECO:0000313" key="2">
    <source>
        <dbReference type="EMBL" id="KAH9831818.1"/>
    </source>
</evidence>
<keyword evidence="3" id="KW-1185">Reference proteome</keyword>
<dbReference type="RefSeq" id="XP_047774915.1">
    <property type="nucleotide sequence ID" value="XM_047921789.1"/>
</dbReference>
<proteinExistence type="predicted"/>
<name>A0ABQ8K4K0_9APHY</name>
<dbReference type="Proteomes" id="UP000814176">
    <property type="component" value="Unassembled WGS sequence"/>
</dbReference>
<protein>
    <submittedName>
        <fullName evidence="2">Uncharacterized protein</fullName>
    </submittedName>
</protein>
<feature type="region of interest" description="Disordered" evidence="1">
    <location>
        <begin position="326"/>
        <end position="372"/>
    </location>
</feature>
<evidence type="ECO:0000256" key="1">
    <source>
        <dbReference type="SAM" id="MobiDB-lite"/>
    </source>
</evidence>